<dbReference type="RefSeq" id="XP_016667530.1">
    <property type="nucleotide sequence ID" value="XM_016812041.1"/>
</dbReference>
<dbReference type="STRING" id="3635.A0A1U8HNA7"/>
<feature type="domain" description="Reverse transcriptase" evidence="1">
    <location>
        <begin position="10"/>
        <end position="104"/>
    </location>
</feature>
<reference evidence="2" key="1">
    <citation type="journal article" date="2020" name="Nat. Genet.">
        <title>Genomic diversifications of five Gossypium allopolyploid species and their impact on cotton improvement.</title>
        <authorList>
            <person name="Chen Z.J."/>
            <person name="Sreedasyam A."/>
            <person name="Ando A."/>
            <person name="Song Q."/>
            <person name="De Santiago L.M."/>
            <person name="Hulse-Kemp A.M."/>
            <person name="Ding M."/>
            <person name="Ye W."/>
            <person name="Kirkbride R.C."/>
            <person name="Jenkins J."/>
            <person name="Plott C."/>
            <person name="Lovell J."/>
            <person name="Lin Y.M."/>
            <person name="Vaughn R."/>
            <person name="Liu B."/>
            <person name="Simpson S."/>
            <person name="Scheffler B.E."/>
            <person name="Wen L."/>
            <person name="Saski C.A."/>
            <person name="Grover C.E."/>
            <person name="Hu G."/>
            <person name="Conover J.L."/>
            <person name="Carlson J.W."/>
            <person name="Shu S."/>
            <person name="Boston L.B."/>
            <person name="Williams M."/>
            <person name="Peterson D.G."/>
            <person name="McGee K."/>
            <person name="Jones D.C."/>
            <person name="Wendel J.F."/>
            <person name="Stelly D.M."/>
            <person name="Grimwood J."/>
            <person name="Schmutz J."/>
        </authorList>
    </citation>
    <scope>NUCLEOTIDE SEQUENCE [LARGE SCALE GENOMIC DNA]</scope>
    <source>
        <strain evidence="2">cv. TM-1</strain>
    </source>
</reference>
<dbReference type="PaxDb" id="3635-A0A1U8HNA7"/>
<dbReference type="GeneID" id="107887816"/>
<evidence type="ECO:0000313" key="3">
    <source>
        <dbReference type="RefSeq" id="XP_016667530.1"/>
    </source>
</evidence>
<dbReference type="Pfam" id="PF00078">
    <property type="entry name" value="RVT_1"/>
    <property type="match status" value="1"/>
</dbReference>
<organism evidence="2 3">
    <name type="scientific">Gossypium hirsutum</name>
    <name type="common">Upland cotton</name>
    <name type="synonym">Gossypium mexicanum</name>
    <dbReference type="NCBI Taxonomy" id="3635"/>
    <lineage>
        <taxon>Eukaryota</taxon>
        <taxon>Viridiplantae</taxon>
        <taxon>Streptophyta</taxon>
        <taxon>Embryophyta</taxon>
        <taxon>Tracheophyta</taxon>
        <taxon>Spermatophyta</taxon>
        <taxon>Magnoliopsida</taxon>
        <taxon>eudicotyledons</taxon>
        <taxon>Gunneridae</taxon>
        <taxon>Pentapetalae</taxon>
        <taxon>rosids</taxon>
        <taxon>malvids</taxon>
        <taxon>Malvales</taxon>
        <taxon>Malvaceae</taxon>
        <taxon>Malvoideae</taxon>
        <taxon>Gossypium</taxon>
    </lineage>
</organism>
<gene>
    <name evidence="3" type="primary">LOC107887816</name>
</gene>
<keyword evidence="2" id="KW-1185">Reference proteome</keyword>
<dbReference type="PANTHER" id="PTHR33116">
    <property type="entry name" value="REVERSE TRANSCRIPTASE ZINC-BINDING DOMAIN-CONTAINING PROTEIN-RELATED-RELATED"/>
    <property type="match status" value="1"/>
</dbReference>
<reference evidence="3" key="2">
    <citation type="submission" date="2025-08" db="UniProtKB">
        <authorList>
            <consortium name="RefSeq"/>
        </authorList>
    </citation>
    <scope>IDENTIFICATION</scope>
</reference>
<sequence length="119" mass="13924">MLAYELIRGYCRRHISPRCALKVDLQKTFDSLHWGFLLSVLRAQWFPKNFLKWIKVCLTTHQFSVFFNGSLVGFFQGRKSIRQADPLSHYLFVLKMDALSGLLDVVAINALFKYHSKRL</sequence>
<name>A0A1U8HNA7_GOSHI</name>
<dbReference type="KEGG" id="ghi:107887816"/>
<accession>A0A1U8HNA7</accession>
<protein>
    <recommendedName>
        <fullName evidence="1">Reverse transcriptase domain-containing protein</fullName>
    </recommendedName>
</protein>
<dbReference type="AlphaFoldDB" id="A0A1U8HNA7"/>
<dbReference type="InterPro" id="IPR000477">
    <property type="entry name" value="RT_dom"/>
</dbReference>
<proteinExistence type="predicted"/>
<dbReference type="PANTHER" id="PTHR33116:SF78">
    <property type="entry name" value="OS12G0587133 PROTEIN"/>
    <property type="match status" value="1"/>
</dbReference>
<dbReference type="Proteomes" id="UP000818029">
    <property type="component" value="Chromosome A03"/>
</dbReference>
<evidence type="ECO:0000259" key="1">
    <source>
        <dbReference type="Pfam" id="PF00078"/>
    </source>
</evidence>
<evidence type="ECO:0000313" key="2">
    <source>
        <dbReference type="Proteomes" id="UP000818029"/>
    </source>
</evidence>